<dbReference type="AlphaFoldDB" id="H3GIA6"/>
<dbReference type="EMBL" id="DS566011">
    <property type="status" value="NOT_ANNOTATED_CDS"/>
    <property type="molecule type" value="Genomic_DNA"/>
</dbReference>
<evidence type="ECO:0000256" key="6">
    <source>
        <dbReference type="ARBA" id="ARBA00023242"/>
    </source>
</evidence>
<dbReference type="VEuPathDB" id="FungiDB:KRP23_10271"/>
<dbReference type="PANTHER" id="PTHR15561:SF0">
    <property type="entry name" value="DNA-DIRECTED RNA POLYMERASE III SUBUNIT RPC9"/>
    <property type="match status" value="1"/>
</dbReference>
<feature type="region of interest" description="Disordered" evidence="7">
    <location>
        <begin position="1"/>
        <end position="166"/>
    </location>
</feature>
<keyword evidence="5" id="KW-0804">Transcription</keyword>
<dbReference type="InterPro" id="IPR006590">
    <property type="entry name" value="RNA_pol_Rpb4/RPC9_core"/>
</dbReference>
<dbReference type="OMA" id="PRDQHDA"/>
<comment type="subcellular location">
    <subcellularLocation>
        <location evidence="1">Nucleus</location>
    </subcellularLocation>
</comment>
<sequence length="468" mass="52478">MEPLVVTGKRRRPASASLSPPPPPRQPTRDDAASWKKRRLDASPLKPQELRSPEPEEKKPKPSNKRQRSATPEQSPQGETSNSCSSGNEDKQGTKRRRVGEDGASTSPPPALPSSPPANLSERHSQTTPEQVPEEKARFPPSPIVIPSRRDEEEDPKENRADATYTNLEEFVVSSQGSDADLVAACANLDKDVVSCSQDSQASDVERARQRTSLRTVQVTPPPSARMLDRKNPPPPPKRTKRRRNYGGIVYARTYPRLALSPLVDDSPPSSPRVFRSLENEFAFAMQDTPEIRPRGDPMVYASFVTPIKYFLLPRLTMKVLLINEGSLSDFEVLSLMQERKEQRLHKSAMVEYAERNWMDHKVLKFLTQSHSNCSTLSASCIQDFLKELAQAELPALTPAEKLQFINHIPTELVDVHLIIEDCAGRFSETQVDKLIRIVERTLATELLEKRQNADAVQTEEAVEQAEE</sequence>
<feature type="domain" description="RNA polymerase Rpb4/RPC9 core" evidence="8">
    <location>
        <begin position="318"/>
        <end position="446"/>
    </location>
</feature>
<dbReference type="SMART" id="SM00657">
    <property type="entry name" value="RPOL4c"/>
    <property type="match status" value="1"/>
</dbReference>
<evidence type="ECO:0000256" key="7">
    <source>
        <dbReference type="SAM" id="MobiDB-lite"/>
    </source>
</evidence>
<keyword evidence="6" id="KW-0539">Nucleus</keyword>
<evidence type="ECO:0000256" key="5">
    <source>
        <dbReference type="ARBA" id="ARBA00023163"/>
    </source>
</evidence>
<dbReference type="VEuPathDB" id="FungiDB:KRP23_10270"/>
<dbReference type="VEuPathDB" id="FungiDB:KRP22_6794"/>
<keyword evidence="4" id="KW-0240">DNA-directed RNA polymerase</keyword>
<dbReference type="InParanoid" id="H3GIA6"/>
<feature type="compositionally biased region" description="Basic and acidic residues" evidence="7">
    <location>
        <begin position="48"/>
        <end position="60"/>
    </location>
</feature>
<evidence type="ECO:0000256" key="2">
    <source>
        <dbReference type="ARBA" id="ARBA00006898"/>
    </source>
</evidence>
<dbReference type="InterPro" id="IPR010997">
    <property type="entry name" value="HRDC-like_sf"/>
</dbReference>
<evidence type="ECO:0000256" key="4">
    <source>
        <dbReference type="ARBA" id="ARBA00022478"/>
    </source>
</evidence>
<dbReference type="Gene3D" id="1.20.1250.40">
    <property type="match status" value="1"/>
</dbReference>
<dbReference type="STRING" id="164328.H3GIA6"/>
<dbReference type="eggNOG" id="ENOG502SB36">
    <property type="taxonomic scope" value="Eukaryota"/>
</dbReference>
<evidence type="ECO:0000313" key="9">
    <source>
        <dbReference type="EnsemblProtists" id="Phyra75775"/>
    </source>
</evidence>
<dbReference type="GO" id="GO:0005666">
    <property type="term" value="C:RNA polymerase III complex"/>
    <property type="evidence" value="ECO:0000318"/>
    <property type="project" value="GO_Central"/>
</dbReference>
<feature type="compositionally biased region" description="Pro residues" evidence="7">
    <location>
        <begin position="107"/>
        <end position="116"/>
    </location>
</feature>
<protein>
    <recommendedName>
        <fullName evidence="3">DNA-directed RNA polymerase III subunit RPC9</fullName>
    </recommendedName>
</protein>
<name>H3GIA6_PHYRM</name>
<dbReference type="Proteomes" id="UP000005238">
    <property type="component" value="Unassembled WGS sequence"/>
</dbReference>
<dbReference type="Pfam" id="PF03874">
    <property type="entry name" value="RNA_pol_Rpb4"/>
    <property type="match status" value="1"/>
</dbReference>
<dbReference type="InterPro" id="IPR038324">
    <property type="entry name" value="Rpb4/RPC9_sf"/>
</dbReference>
<proteinExistence type="inferred from homology"/>
<dbReference type="GO" id="GO:0006384">
    <property type="term" value="P:transcription initiation at RNA polymerase III promoter"/>
    <property type="evidence" value="ECO:0000318"/>
    <property type="project" value="GO_Central"/>
</dbReference>
<reference evidence="10" key="1">
    <citation type="journal article" date="2006" name="Science">
        <title>Phytophthora genome sequences uncover evolutionary origins and mechanisms of pathogenesis.</title>
        <authorList>
            <person name="Tyler B.M."/>
            <person name="Tripathy S."/>
            <person name="Zhang X."/>
            <person name="Dehal P."/>
            <person name="Jiang R.H."/>
            <person name="Aerts A."/>
            <person name="Arredondo F.D."/>
            <person name="Baxter L."/>
            <person name="Bensasson D."/>
            <person name="Beynon J.L."/>
            <person name="Chapman J."/>
            <person name="Damasceno C.M."/>
            <person name="Dorrance A.E."/>
            <person name="Dou D."/>
            <person name="Dickerman A.W."/>
            <person name="Dubchak I.L."/>
            <person name="Garbelotto M."/>
            <person name="Gijzen M."/>
            <person name="Gordon S.G."/>
            <person name="Govers F."/>
            <person name="Grunwald N.J."/>
            <person name="Huang W."/>
            <person name="Ivors K.L."/>
            <person name="Jones R.W."/>
            <person name="Kamoun S."/>
            <person name="Krampis K."/>
            <person name="Lamour K.H."/>
            <person name="Lee M.K."/>
            <person name="McDonald W.H."/>
            <person name="Medina M."/>
            <person name="Meijer H.J."/>
            <person name="Nordberg E.K."/>
            <person name="Maclean D.J."/>
            <person name="Ospina-Giraldo M.D."/>
            <person name="Morris P.F."/>
            <person name="Phuntumart V."/>
            <person name="Putnam N.H."/>
            <person name="Rash S."/>
            <person name="Rose J.K."/>
            <person name="Sakihama Y."/>
            <person name="Salamov A.A."/>
            <person name="Savidor A."/>
            <person name="Scheuring C.F."/>
            <person name="Smith B.M."/>
            <person name="Sobral B.W."/>
            <person name="Terry A."/>
            <person name="Torto-Alalibo T.A."/>
            <person name="Win J."/>
            <person name="Xu Z."/>
            <person name="Zhang H."/>
            <person name="Grigoriev I.V."/>
            <person name="Rokhsar D.S."/>
            <person name="Boore J.L."/>
        </authorList>
    </citation>
    <scope>NUCLEOTIDE SEQUENCE [LARGE SCALE GENOMIC DNA]</scope>
    <source>
        <strain evidence="10">Pr102</strain>
    </source>
</reference>
<feature type="region of interest" description="Disordered" evidence="7">
    <location>
        <begin position="195"/>
        <end position="243"/>
    </location>
</feature>
<comment type="similarity">
    <text evidence="2">Belongs to the eukaryotic RPC9 RNA polymerase subunit family.</text>
</comment>
<dbReference type="SUPFAM" id="SSF47819">
    <property type="entry name" value="HRDC-like"/>
    <property type="match status" value="1"/>
</dbReference>
<dbReference type="GO" id="GO:0000166">
    <property type="term" value="F:nucleotide binding"/>
    <property type="evidence" value="ECO:0007669"/>
    <property type="project" value="InterPro"/>
</dbReference>
<keyword evidence="10" id="KW-1185">Reference proteome</keyword>
<dbReference type="InterPro" id="IPR005574">
    <property type="entry name" value="Rpb4/RPC9"/>
</dbReference>
<evidence type="ECO:0000259" key="8">
    <source>
        <dbReference type="SMART" id="SM00657"/>
    </source>
</evidence>
<dbReference type="VEuPathDB" id="FungiDB:KRP22_6793"/>
<dbReference type="HOGENOM" id="CLU_636916_0_0_1"/>
<feature type="compositionally biased region" description="Polar residues" evidence="7">
    <location>
        <begin position="69"/>
        <end position="87"/>
    </location>
</feature>
<evidence type="ECO:0000256" key="3">
    <source>
        <dbReference type="ARBA" id="ARBA00016672"/>
    </source>
</evidence>
<evidence type="ECO:0000313" key="10">
    <source>
        <dbReference type="Proteomes" id="UP000005238"/>
    </source>
</evidence>
<accession>H3GIA6</accession>
<dbReference type="PANTHER" id="PTHR15561">
    <property type="entry name" value="CALCITONIN GENE-RELATED PEPTIDE-RECEPTOR COMPONENT PROTEIN"/>
    <property type="match status" value="1"/>
</dbReference>
<evidence type="ECO:0000256" key="1">
    <source>
        <dbReference type="ARBA" id="ARBA00004123"/>
    </source>
</evidence>
<dbReference type="EnsemblProtists" id="Phyra75775">
    <property type="protein sequence ID" value="Phyra75775"/>
    <property type="gene ID" value="Phyra75775"/>
</dbReference>
<reference evidence="9" key="2">
    <citation type="submission" date="2015-06" db="UniProtKB">
        <authorList>
            <consortium name="EnsemblProtists"/>
        </authorList>
    </citation>
    <scope>IDENTIFICATION</scope>
    <source>
        <strain evidence="9">Pr102</strain>
    </source>
</reference>
<dbReference type="InterPro" id="IPR038846">
    <property type="entry name" value="RPC9"/>
</dbReference>
<organism evidence="9 10">
    <name type="scientific">Phytophthora ramorum</name>
    <name type="common">Sudden oak death agent</name>
    <dbReference type="NCBI Taxonomy" id="164328"/>
    <lineage>
        <taxon>Eukaryota</taxon>
        <taxon>Sar</taxon>
        <taxon>Stramenopiles</taxon>
        <taxon>Oomycota</taxon>
        <taxon>Peronosporomycetes</taxon>
        <taxon>Peronosporales</taxon>
        <taxon>Peronosporaceae</taxon>
        <taxon>Phytophthora</taxon>
    </lineage>
</organism>